<dbReference type="GO" id="GO:0003954">
    <property type="term" value="F:NADH dehydrogenase activity"/>
    <property type="evidence" value="ECO:0007669"/>
    <property type="project" value="TreeGrafter"/>
</dbReference>
<accession>A0A948RRL4</accession>
<dbReference type="GO" id="GO:0015990">
    <property type="term" value="P:electron transport coupled proton transport"/>
    <property type="evidence" value="ECO:0007669"/>
    <property type="project" value="TreeGrafter"/>
</dbReference>
<dbReference type="GO" id="GO:0012505">
    <property type="term" value="C:endomembrane system"/>
    <property type="evidence" value="ECO:0007669"/>
    <property type="project" value="UniProtKB-SubCell"/>
</dbReference>
<feature type="transmembrane region" description="Helical" evidence="6">
    <location>
        <begin position="114"/>
        <end position="132"/>
    </location>
</feature>
<reference evidence="9" key="1">
    <citation type="submission" date="2021-05" db="EMBL/GenBank/DDBJ databases">
        <title>Energy efficiency and biological interactions define the core microbiome of deep oligotrophic groundwater.</title>
        <authorList>
            <person name="Mehrshad M."/>
            <person name="Lopez-Fernandez M."/>
            <person name="Bell E."/>
            <person name="Bernier-Latmani R."/>
            <person name="Bertilsson S."/>
            <person name="Dopson M."/>
        </authorList>
    </citation>
    <scope>NUCLEOTIDE SEQUENCE</scope>
    <source>
        <strain evidence="9">Modern_marine.mb.64</strain>
    </source>
</reference>
<keyword evidence="4 6" id="KW-0472">Membrane</keyword>
<name>A0A948RRL4_UNCEI</name>
<evidence type="ECO:0000256" key="3">
    <source>
        <dbReference type="ARBA" id="ARBA00022989"/>
    </source>
</evidence>
<comment type="caution">
    <text evidence="9">The sequence shown here is derived from an EMBL/GenBank/DDBJ whole genome shotgun (WGS) entry which is preliminary data.</text>
</comment>
<evidence type="ECO:0000259" key="8">
    <source>
        <dbReference type="Pfam" id="PF00662"/>
    </source>
</evidence>
<feature type="domain" description="NADH:quinone oxidoreductase/Mrp antiporter transmembrane" evidence="7">
    <location>
        <begin position="135"/>
        <end position="406"/>
    </location>
</feature>
<dbReference type="InterPro" id="IPR018393">
    <property type="entry name" value="NADHpl_OxRdtase_5_subgr"/>
</dbReference>
<evidence type="ECO:0000259" key="7">
    <source>
        <dbReference type="Pfam" id="PF00361"/>
    </source>
</evidence>
<dbReference type="Pfam" id="PF00662">
    <property type="entry name" value="Proton_antipo_N"/>
    <property type="match status" value="1"/>
</dbReference>
<feature type="transmembrane region" description="Helical" evidence="6">
    <location>
        <begin position="413"/>
        <end position="435"/>
    </location>
</feature>
<feature type="transmembrane region" description="Helical" evidence="6">
    <location>
        <begin position="6"/>
        <end position="26"/>
    </location>
</feature>
<evidence type="ECO:0000256" key="1">
    <source>
        <dbReference type="ARBA" id="ARBA00004127"/>
    </source>
</evidence>
<proteinExistence type="predicted"/>
<dbReference type="PANTHER" id="PTHR42829">
    <property type="entry name" value="NADH-UBIQUINONE OXIDOREDUCTASE CHAIN 5"/>
    <property type="match status" value="1"/>
</dbReference>
<feature type="transmembrane region" description="Helical" evidence="6">
    <location>
        <begin position="74"/>
        <end position="102"/>
    </location>
</feature>
<organism evidence="9 10">
    <name type="scientific">Eiseniibacteriota bacterium</name>
    <dbReference type="NCBI Taxonomy" id="2212470"/>
    <lineage>
        <taxon>Bacteria</taxon>
        <taxon>Candidatus Eiseniibacteriota</taxon>
    </lineage>
</organism>
<dbReference type="InterPro" id="IPR003945">
    <property type="entry name" value="NU5C-like"/>
</dbReference>
<dbReference type="PRINTS" id="PR01434">
    <property type="entry name" value="NADHDHGNASE5"/>
</dbReference>
<dbReference type="PANTHER" id="PTHR42829:SF2">
    <property type="entry name" value="NADH-UBIQUINONE OXIDOREDUCTASE CHAIN 5"/>
    <property type="match status" value="1"/>
</dbReference>
<feature type="transmembrane region" description="Helical" evidence="6">
    <location>
        <begin position="656"/>
        <end position="673"/>
    </location>
</feature>
<gene>
    <name evidence="9" type="primary">nuoL</name>
    <name evidence="9" type="ORF">KJ970_01510</name>
</gene>
<sequence length="676" mass="73862">MSNTLILILCLPLLGFGIQIFFGRFLPRKGDWLSTGLVAVSLILSAAIFARMLSGMDPHFLFTHSWGWIHLNDLQVAMGFLVDNLTIVMLMVVTVVSTLVHLYSIGYMHGDERYGRYFGYLGLFTFSMLGIVLCDNLIALYVFWELVGLSSYLLIGFWYEKDSASDAGKKAFLTTRIGDVFMFIGIMIIYSSLGTFNFHEIFNAVAHGAISGTRLTVAGMFLFGGAVGKSAQFPLHVWLPDAMEGPTPVSALIHAATMVAAGVYMVGRLFPMLTPDALLLVAYIGLVTAMLGATVAIVQTDIKKALAYSTISQLGYMIAALGVGGMVAGLFHLMTHAYFKSLLFLGSGSVIHALHTQEMPEMGGLRKKMPITFWTFLIATIAISGIPPFSGFFSKDKILAAALVFGLENPAHMVIFILLLLGAGITAFYMFRIIFLTFLGSPRDQKKYDHAHESPWVITVPLALLAILSIVSAWGGWFEKLVQVPQMGLYAGGEGAAHAITEAAHGAAAGEAAAHAGGHTEHLAHYVAMFGGIAVVLIGILFSWLMYGRKLLSAEAWGARLRPLYILLSRKYYFDEFYSVAFVRPLLAISRGMGRFDLKIIDGMVNGSAWLTRVLSFFIGRFDLKVIDGLVNGVGYSVKAFGGVLRRVQTGRFQNYALGLIAISIILMMLRIFDPF</sequence>
<keyword evidence="3 6" id="KW-1133">Transmembrane helix</keyword>
<feature type="transmembrane region" description="Helical" evidence="6">
    <location>
        <begin position="249"/>
        <end position="271"/>
    </location>
</feature>
<evidence type="ECO:0000256" key="5">
    <source>
        <dbReference type="RuleBase" id="RU000320"/>
    </source>
</evidence>
<dbReference type="NCBIfam" id="TIGR01974">
    <property type="entry name" value="NDH_I_L"/>
    <property type="match status" value="1"/>
</dbReference>
<evidence type="ECO:0000256" key="2">
    <source>
        <dbReference type="ARBA" id="ARBA00022692"/>
    </source>
</evidence>
<feature type="transmembrane region" description="Helical" evidence="6">
    <location>
        <begin position="523"/>
        <end position="547"/>
    </location>
</feature>
<feature type="domain" description="NADH-Ubiquinone oxidoreductase (complex I) chain 5 N-terminal" evidence="8">
    <location>
        <begin position="68"/>
        <end position="118"/>
    </location>
</feature>
<feature type="transmembrane region" description="Helical" evidence="6">
    <location>
        <begin position="277"/>
        <end position="298"/>
    </location>
</feature>
<evidence type="ECO:0000313" key="10">
    <source>
        <dbReference type="Proteomes" id="UP000777784"/>
    </source>
</evidence>
<protein>
    <submittedName>
        <fullName evidence="9">NADH-quinone oxidoreductase subunit L</fullName>
    </submittedName>
</protein>
<dbReference type="EMBL" id="JAHJDP010000012">
    <property type="protein sequence ID" value="MBU2689580.1"/>
    <property type="molecule type" value="Genomic_DNA"/>
</dbReference>
<evidence type="ECO:0000256" key="4">
    <source>
        <dbReference type="ARBA" id="ARBA00023136"/>
    </source>
</evidence>
<dbReference type="GO" id="GO:0016020">
    <property type="term" value="C:membrane"/>
    <property type="evidence" value="ECO:0007669"/>
    <property type="project" value="UniProtKB-SubCell"/>
</dbReference>
<dbReference type="Pfam" id="PF00361">
    <property type="entry name" value="Proton_antipo_M"/>
    <property type="match status" value="1"/>
</dbReference>
<comment type="subcellular location">
    <subcellularLocation>
        <location evidence="1">Endomembrane system</location>
        <topology evidence="1">Multi-pass membrane protein</topology>
    </subcellularLocation>
    <subcellularLocation>
        <location evidence="5">Membrane</location>
        <topology evidence="5">Multi-pass membrane protein</topology>
    </subcellularLocation>
</comment>
<dbReference type="GO" id="GO:0042773">
    <property type="term" value="P:ATP synthesis coupled electron transport"/>
    <property type="evidence" value="ECO:0007669"/>
    <property type="project" value="InterPro"/>
</dbReference>
<dbReference type="Gene3D" id="1.20.5.2700">
    <property type="match status" value="2"/>
</dbReference>
<dbReference type="NCBIfam" id="NF005141">
    <property type="entry name" value="PRK06590.1"/>
    <property type="match status" value="1"/>
</dbReference>
<feature type="transmembrane region" description="Helical" evidence="6">
    <location>
        <begin position="456"/>
        <end position="477"/>
    </location>
</feature>
<feature type="transmembrane region" description="Helical" evidence="6">
    <location>
        <begin position="305"/>
        <end position="331"/>
    </location>
</feature>
<dbReference type="GO" id="GO:0008137">
    <property type="term" value="F:NADH dehydrogenase (ubiquinone) activity"/>
    <property type="evidence" value="ECO:0007669"/>
    <property type="project" value="InterPro"/>
</dbReference>
<keyword evidence="2 5" id="KW-0812">Transmembrane</keyword>
<dbReference type="PRINTS" id="PR01435">
    <property type="entry name" value="NPOXDRDTASE5"/>
</dbReference>
<dbReference type="InterPro" id="IPR001516">
    <property type="entry name" value="Proton_antipo_N"/>
</dbReference>
<dbReference type="AlphaFoldDB" id="A0A948RRL4"/>
<feature type="transmembrane region" description="Helical" evidence="6">
    <location>
        <begin position="374"/>
        <end position="393"/>
    </location>
</feature>
<feature type="transmembrane region" description="Helical" evidence="6">
    <location>
        <begin position="138"/>
        <end position="159"/>
    </location>
</feature>
<evidence type="ECO:0000313" key="9">
    <source>
        <dbReference type="EMBL" id="MBU2689580.1"/>
    </source>
</evidence>
<dbReference type="Proteomes" id="UP000777784">
    <property type="component" value="Unassembled WGS sequence"/>
</dbReference>
<feature type="transmembrane region" description="Helical" evidence="6">
    <location>
        <begin position="33"/>
        <end position="54"/>
    </location>
</feature>
<dbReference type="InterPro" id="IPR001750">
    <property type="entry name" value="ND/Mrp_TM"/>
</dbReference>
<evidence type="ECO:0000256" key="6">
    <source>
        <dbReference type="SAM" id="Phobius"/>
    </source>
</evidence>
<feature type="transmembrane region" description="Helical" evidence="6">
    <location>
        <begin position="180"/>
        <end position="198"/>
    </location>
</feature>